<dbReference type="PANTHER" id="PTHR23530:SF1">
    <property type="entry name" value="PERMEASE, MAJOR FACILITATOR SUPERFAMILY-RELATED"/>
    <property type="match status" value="1"/>
</dbReference>
<proteinExistence type="predicted"/>
<keyword evidence="2" id="KW-1133">Transmembrane helix</keyword>
<dbReference type="Pfam" id="PF07690">
    <property type="entry name" value="MFS_1"/>
    <property type="match status" value="1"/>
</dbReference>
<evidence type="ECO:0000256" key="1">
    <source>
        <dbReference type="SAM" id="MobiDB-lite"/>
    </source>
</evidence>
<dbReference type="PANTHER" id="PTHR23530">
    <property type="entry name" value="TRANSPORT PROTEIN-RELATED"/>
    <property type="match status" value="1"/>
</dbReference>
<feature type="transmembrane region" description="Helical" evidence="2">
    <location>
        <begin position="310"/>
        <end position="331"/>
    </location>
</feature>
<dbReference type="Gene3D" id="1.20.1250.20">
    <property type="entry name" value="MFS general substrate transporter like domains"/>
    <property type="match status" value="1"/>
</dbReference>
<dbReference type="EMBL" id="JBEZNA010000030">
    <property type="protein sequence ID" value="MEU9578580.1"/>
    <property type="molecule type" value="Genomic_DNA"/>
</dbReference>
<feature type="transmembrane region" description="Helical" evidence="2">
    <location>
        <begin position="227"/>
        <end position="243"/>
    </location>
</feature>
<feature type="compositionally biased region" description="Basic and acidic residues" evidence="1">
    <location>
        <begin position="159"/>
        <end position="171"/>
    </location>
</feature>
<feature type="transmembrane region" description="Helical" evidence="2">
    <location>
        <begin position="255"/>
        <end position="272"/>
    </location>
</feature>
<gene>
    <name evidence="3" type="ORF">AB0D95_15180</name>
</gene>
<keyword evidence="4" id="KW-1185">Reference proteome</keyword>
<dbReference type="Proteomes" id="UP001551584">
    <property type="component" value="Unassembled WGS sequence"/>
</dbReference>
<dbReference type="InterPro" id="IPR053160">
    <property type="entry name" value="MFS_DHA3_Transporter"/>
</dbReference>
<protein>
    <submittedName>
        <fullName evidence="3">MFS transporter</fullName>
    </submittedName>
</protein>
<sequence>MYALLLADTGLSVGQISSLFALWSVTGVLAEVPSGAWADAHSRRAALRAGPLLTAAGFALWVWAPSYWSFAAGFALWGLGGALASGALEALVHDELARTGAVARYPAVMGRARTAETLGVVASMAAAGPLLEAGGYTLVGLVSVGACVLAAGAAHVMPEHRGPGDGPHEADGADEPDGAGASRVRPARWPAGALLLVPAVAGVWGALDEYTPLLVREAGAGDGQVSWYLLVIWAGAAAGGLLAGPAERWCGRRGLALLLVVSAASLAQGALLGAPLAVAALVGLAFAGFQLATVLADARLQRAVRGPGRATVTSVAGMGTDLAVVAAYGAYGALGASHGLTFAVLASAYAVPAAFLLLRR</sequence>
<keyword evidence="2" id="KW-0812">Transmembrane</keyword>
<organism evidence="3 4">
    <name type="scientific">Streptomyces chilikensis</name>
    <dbReference type="NCBI Taxonomy" id="1194079"/>
    <lineage>
        <taxon>Bacteria</taxon>
        <taxon>Bacillati</taxon>
        <taxon>Actinomycetota</taxon>
        <taxon>Actinomycetes</taxon>
        <taxon>Kitasatosporales</taxon>
        <taxon>Streptomycetaceae</taxon>
        <taxon>Streptomyces</taxon>
    </lineage>
</organism>
<dbReference type="InterPro" id="IPR036259">
    <property type="entry name" value="MFS_trans_sf"/>
</dbReference>
<feature type="transmembrane region" description="Helical" evidence="2">
    <location>
        <begin position="189"/>
        <end position="207"/>
    </location>
</feature>
<evidence type="ECO:0000313" key="4">
    <source>
        <dbReference type="Proteomes" id="UP001551584"/>
    </source>
</evidence>
<feature type="transmembrane region" description="Helical" evidence="2">
    <location>
        <begin position="278"/>
        <end position="298"/>
    </location>
</feature>
<dbReference type="InterPro" id="IPR011701">
    <property type="entry name" value="MFS"/>
</dbReference>
<feature type="transmembrane region" description="Helical" evidence="2">
    <location>
        <begin position="337"/>
        <end position="358"/>
    </location>
</feature>
<keyword evidence="2" id="KW-0472">Membrane</keyword>
<evidence type="ECO:0000256" key="2">
    <source>
        <dbReference type="SAM" id="Phobius"/>
    </source>
</evidence>
<name>A0ABV3EQU0_9ACTN</name>
<feature type="region of interest" description="Disordered" evidence="1">
    <location>
        <begin position="159"/>
        <end position="184"/>
    </location>
</feature>
<evidence type="ECO:0000313" key="3">
    <source>
        <dbReference type="EMBL" id="MEU9578580.1"/>
    </source>
</evidence>
<dbReference type="SUPFAM" id="SSF103473">
    <property type="entry name" value="MFS general substrate transporter"/>
    <property type="match status" value="1"/>
</dbReference>
<feature type="transmembrane region" description="Helical" evidence="2">
    <location>
        <begin position="45"/>
        <end position="64"/>
    </location>
</feature>
<feature type="transmembrane region" description="Helical" evidence="2">
    <location>
        <begin position="20"/>
        <end position="38"/>
    </location>
</feature>
<accession>A0ABV3EQU0</accession>
<comment type="caution">
    <text evidence="3">The sequence shown here is derived from an EMBL/GenBank/DDBJ whole genome shotgun (WGS) entry which is preliminary data.</text>
</comment>
<feature type="transmembrane region" description="Helical" evidence="2">
    <location>
        <begin position="137"/>
        <end position="157"/>
    </location>
</feature>
<reference evidence="3 4" key="1">
    <citation type="submission" date="2024-06" db="EMBL/GenBank/DDBJ databases">
        <title>The Natural Products Discovery Center: Release of the First 8490 Sequenced Strains for Exploring Actinobacteria Biosynthetic Diversity.</title>
        <authorList>
            <person name="Kalkreuter E."/>
            <person name="Kautsar S.A."/>
            <person name="Yang D."/>
            <person name="Bader C.D."/>
            <person name="Teijaro C.N."/>
            <person name="Fluegel L."/>
            <person name="Davis C.M."/>
            <person name="Simpson J.R."/>
            <person name="Lauterbach L."/>
            <person name="Steele A.D."/>
            <person name="Gui C."/>
            <person name="Meng S."/>
            <person name="Li G."/>
            <person name="Viehrig K."/>
            <person name="Ye F."/>
            <person name="Su P."/>
            <person name="Kiefer A.F."/>
            <person name="Nichols A."/>
            <person name="Cepeda A.J."/>
            <person name="Yan W."/>
            <person name="Fan B."/>
            <person name="Jiang Y."/>
            <person name="Adhikari A."/>
            <person name="Zheng C.-J."/>
            <person name="Schuster L."/>
            <person name="Cowan T.M."/>
            <person name="Smanski M.J."/>
            <person name="Chevrette M.G."/>
            <person name="De Carvalho L.P.S."/>
            <person name="Shen B."/>
        </authorList>
    </citation>
    <scope>NUCLEOTIDE SEQUENCE [LARGE SCALE GENOMIC DNA]</scope>
    <source>
        <strain evidence="3 4">NPDC048117</strain>
    </source>
</reference>